<evidence type="ECO:0000313" key="2">
    <source>
        <dbReference type="EMBL" id="QJA92433.1"/>
    </source>
</evidence>
<name>A0A6M3LDF7_9ZZZZ</name>
<reference evidence="2" key="1">
    <citation type="submission" date="2020-03" db="EMBL/GenBank/DDBJ databases">
        <title>The deep terrestrial virosphere.</title>
        <authorList>
            <person name="Holmfeldt K."/>
            <person name="Nilsson E."/>
            <person name="Simone D."/>
            <person name="Lopez-Fernandez M."/>
            <person name="Wu X."/>
            <person name="de Brujin I."/>
            <person name="Lundin D."/>
            <person name="Andersson A."/>
            <person name="Bertilsson S."/>
            <person name="Dopson M."/>
        </authorList>
    </citation>
    <scope>NUCLEOTIDE SEQUENCE</scope>
    <source>
        <strain evidence="1">MM415A07894</strain>
        <strain evidence="2">MM415B04671</strain>
    </source>
</reference>
<dbReference type="EMBL" id="MT143066">
    <property type="protein sequence ID" value="QJA92433.1"/>
    <property type="molecule type" value="Genomic_DNA"/>
</dbReference>
<organism evidence="2">
    <name type="scientific">viral metagenome</name>
    <dbReference type="NCBI Taxonomy" id="1070528"/>
    <lineage>
        <taxon>unclassified sequences</taxon>
        <taxon>metagenomes</taxon>
        <taxon>organismal metagenomes</taxon>
    </lineage>
</organism>
<accession>A0A6M3LDF7</accession>
<dbReference type="AlphaFoldDB" id="A0A6M3LDF7"/>
<protein>
    <submittedName>
        <fullName evidence="2">Uncharacterized protein</fullName>
    </submittedName>
</protein>
<proteinExistence type="predicted"/>
<sequence>MLELSAEKEMTHEQELHNFEMWQISVFLDELNEMLKKDMVTLIKLKHKRYRAKRGGGVRKPGQKIQFSSETDCQYRVKLGKHTRCRVWNPAYPFSPKQWYLLN</sequence>
<gene>
    <name evidence="1" type="ORF">MM415A07894_0002</name>
    <name evidence="2" type="ORF">MM415B04671_0008</name>
</gene>
<dbReference type="EMBL" id="MT141593">
    <property type="protein sequence ID" value="QJA68169.1"/>
    <property type="molecule type" value="Genomic_DNA"/>
</dbReference>
<evidence type="ECO:0000313" key="1">
    <source>
        <dbReference type="EMBL" id="QJA68169.1"/>
    </source>
</evidence>